<evidence type="ECO:0000256" key="2">
    <source>
        <dbReference type="ARBA" id="ARBA00022692"/>
    </source>
</evidence>
<feature type="transmembrane region" description="Helical" evidence="5">
    <location>
        <begin position="423"/>
        <end position="442"/>
    </location>
</feature>
<dbReference type="RefSeq" id="WP_073095278.1">
    <property type="nucleotide sequence ID" value="NZ_FRCY01000008.1"/>
</dbReference>
<evidence type="ECO:0000259" key="6">
    <source>
        <dbReference type="Pfam" id="PF04932"/>
    </source>
</evidence>
<keyword evidence="7" id="KW-0436">Ligase</keyword>
<gene>
    <name evidence="7" type="ORF">SAMN04488057_108159</name>
</gene>
<organism evidence="7 8">
    <name type="scientific">Cyclobacterium lianum</name>
    <dbReference type="NCBI Taxonomy" id="388280"/>
    <lineage>
        <taxon>Bacteria</taxon>
        <taxon>Pseudomonadati</taxon>
        <taxon>Bacteroidota</taxon>
        <taxon>Cytophagia</taxon>
        <taxon>Cytophagales</taxon>
        <taxon>Cyclobacteriaceae</taxon>
        <taxon>Cyclobacterium</taxon>
    </lineage>
</organism>
<dbReference type="GO" id="GO:0016020">
    <property type="term" value="C:membrane"/>
    <property type="evidence" value="ECO:0007669"/>
    <property type="project" value="UniProtKB-SubCell"/>
</dbReference>
<accession>A0A1M7PFF4</accession>
<evidence type="ECO:0000256" key="4">
    <source>
        <dbReference type="ARBA" id="ARBA00023136"/>
    </source>
</evidence>
<dbReference type="AlphaFoldDB" id="A0A1M7PFF4"/>
<dbReference type="EMBL" id="FRCY01000008">
    <property type="protein sequence ID" value="SHN15717.1"/>
    <property type="molecule type" value="Genomic_DNA"/>
</dbReference>
<feature type="transmembrane region" description="Helical" evidence="5">
    <location>
        <begin position="171"/>
        <end position="189"/>
    </location>
</feature>
<feature type="transmembrane region" description="Helical" evidence="5">
    <location>
        <begin position="56"/>
        <end position="74"/>
    </location>
</feature>
<comment type="subcellular location">
    <subcellularLocation>
        <location evidence="1">Membrane</location>
        <topology evidence="1">Multi-pass membrane protein</topology>
    </subcellularLocation>
</comment>
<feature type="transmembrane region" description="Helical" evidence="5">
    <location>
        <begin position="225"/>
        <end position="244"/>
    </location>
</feature>
<dbReference type="STRING" id="388280.SAMN04488057_108159"/>
<feature type="transmembrane region" description="Helical" evidence="5">
    <location>
        <begin position="106"/>
        <end position="124"/>
    </location>
</feature>
<protein>
    <submittedName>
        <fullName evidence="7">O-antigen ligase like membrane protein</fullName>
    </submittedName>
</protein>
<dbReference type="Pfam" id="PF04932">
    <property type="entry name" value="Wzy_C"/>
    <property type="match status" value="1"/>
</dbReference>
<feature type="domain" description="O-antigen ligase-related" evidence="6">
    <location>
        <begin position="255"/>
        <end position="394"/>
    </location>
</feature>
<proteinExistence type="predicted"/>
<dbReference type="Proteomes" id="UP000184513">
    <property type="component" value="Unassembled WGS sequence"/>
</dbReference>
<name>A0A1M7PFF4_9BACT</name>
<dbReference type="PANTHER" id="PTHR37422:SF13">
    <property type="entry name" value="LIPOPOLYSACCHARIDE BIOSYNTHESIS PROTEIN PA4999-RELATED"/>
    <property type="match status" value="1"/>
</dbReference>
<dbReference type="InterPro" id="IPR051533">
    <property type="entry name" value="WaaL-like"/>
</dbReference>
<evidence type="ECO:0000256" key="3">
    <source>
        <dbReference type="ARBA" id="ARBA00022989"/>
    </source>
</evidence>
<keyword evidence="2 5" id="KW-0812">Transmembrane</keyword>
<dbReference type="InterPro" id="IPR007016">
    <property type="entry name" value="O-antigen_ligase-rel_domated"/>
</dbReference>
<dbReference type="PANTHER" id="PTHR37422">
    <property type="entry name" value="TEICHURONIC ACID BIOSYNTHESIS PROTEIN TUAE"/>
    <property type="match status" value="1"/>
</dbReference>
<reference evidence="7 8" key="1">
    <citation type="submission" date="2016-11" db="EMBL/GenBank/DDBJ databases">
        <authorList>
            <person name="Jaros S."/>
            <person name="Januszkiewicz K."/>
            <person name="Wedrychowicz H."/>
        </authorList>
    </citation>
    <scope>NUCLEOTIDE SEQUENCE [LARGE SCALE GENOMIC DNA]</scope>
    <source>
        <strain evidence="7 8">CGMCC 1.6102</strain>
    </source>
</reference>
<keyword evidence="8" id="KW-1185">Reference proteome</keyword>
<feature type="transmembrane region" description="Helical" evidence="5">
    <location>
        <begin position="80"/>
        <end position="97"/>
    </location>
</feature>
<dbReference type="GO" id="GO:0016874">
    <property type="term" value="F:ligase activity"/>
    <property type="evidence" value="ECO:0007669"/>
    <property type="project" value="UniProtKB-KW"/>
</dbReference>
<feature type="transmembrane region" description="Helical" evidence="5">
    <location>
        <begin position="292"/>
        <end position="312"/>
    </location>
</feature>
<sequence>MEYSRPHIALPLSGLILALLISLVVVYFGTFGIGILIILPLAALLFFFMMQHPRNALATALVFAFVSIGASRYIPSLPLGLSVDFALAAVLFSAVFHRKVKTDFKYLKNSLFAVTLLWMSYNIAELFNPEARSIEAWVYAVRGTALYMMLTVPLTLLYANKKRDLDFMIKIILLFSVLASFWGLRQYYIGLDGAENRWLDAGSRSTHVLFGNLRVFSFFSDAGQFGAGIAHSGMIALVLALGPFSTKKRIVLALCALLFFYLMIMSGTRGALMVPVAGSLAYLFASKNFKLMTLGLASLTLIFIFLKFTSIGNDYYQIRRMRSALDPNDASLNVRLANKAKFSEYLKTRPFGGGIGTSGFWGQRFSPGTFLAETPNDSWFIKIWAEMGIVGLGLHVAILAFIALMALFKIWKVNNPRLRQKLLALFAGYVGIAAASVGNPLLGQMPTGLILYMSWAYFYLAEDLDRENHSPKGEIDTKKITTKHSG</sequence>
<feature type="transmembrane region" description="Helical" evidence="5">
    <location>
        <begin position="136"/>
        <end position="159"/>
    </location>
</feature>
<evidence type="ECO:0000256" key="1">
    <source>
        <dbReference type="ARBA" id="ARBA00004141"/>
    </source>
</evidence>
<feature type="transmembrane region" description="Helical" evidence="5">
    <location>
        <begin position="389"/>
        <end position="411"/>
    </location>
</feature>
<feature type="transmembrane region" description="Helical" evidence="5">
    <location>
        <begin position="31"/>
        <end position="49"/>
    </location>
</feature>
<feature type="transmembrane region" description="Helical" evidence="5">
    <location>
        <begin position="251"/>
        <end position="272"/>
    </location>
</feature>
<keyword evidence="4 5" id="KW-0472">Membrane</keyword>
<evidence type="ECO:0000256" key="5">
    <source>
        <dbReference type="SAM" id="Phobius"/>
    </source>
</evidence>
<keyword evidence="3 5" id="KW-1133">Transmembrane helix</keyword>
<dbReference type="OrthoDB" id="783093at2"/>
<evidence type="ECO:0000313" key="7">
    <source>
        <dbReference type="EMBL" id="SHN15717.1"/>
    </source>
</evidence>
<evidence type="ECO:0000313" key="8">
    <source>
        <dbReference type="Proteomes" id="UP000184513"/>
    </source>
</evidence>